<reference evidence="2" key="1">
    <citation type="submission" date="2023-07" db="EMBL/GenBank/DDBJ databases">
        <title>30 novel species of actinomycetes from the DSMZ collection.</title>
        <authorList>
            <person name="Nouioui I."/>
        </authorList>
    </citation>
    <scope>NUCLEOTIDE SEQUENCE [LARGE SCALE GENOMIC DNA]</scope>
    <source>
        <strain evidence="2">DSM 41981</strain>
    </source>
</reference>
<comment type="caution">
    <text evidence="1">The sequence shown here is derived from an EMBL/GenBank/DDBJ whole genome shotgun (WGS) entry which is preliminary data.</text>
</comment>
<keyword evidence="2" id="KW-1185">Reference proteome</keyword>
<gene>
    <name evidence="1" type="ORF">RM877_16895</name>
</gene>
<protein>
    <submittedName>
        <fullName evidence="1">Uncharacterized protein</fullName>
    </submittedName>
</protein>
<name>A0ABD5EP26_9ACTN</name>
<dbReference type="RefSeq" id="WP_093823719.1">
    <property type="nucleotide sequence ID" value="NZ_JAVRES010000007.1"/>
</dbReference>
<evidence type="ECO:0000313" key="1">
    <source>
        <dbReference type="EMBL" id="MDT0436360.1"/>
    </source>
</evidence>
<sequence length="85" mass="9658">MIDPSYALDVPRGFDDADEDTCVHPIARKLFLGTDNSTPFVRAQEWIAAHPVRVADLSWDHLHGEAQPYCLSLYFTFETDDEDDS</sequence>
<dbReference type="AlphaFoldDB" id="A0ABD5EP26"/>
<evidence type="ECO:0000313" key="2">
    <source>
        <dbReference type="Proteomes" id="UP001183535"/>
    </source>
</evidence>
<accession>A0ABD5EP26</accession>
<dbReference type="EMBL" id="JAVRES010000007">
    <property type="protein sequence ID" value="MDT0436360.1"/>
    <property type="molecule type" value="Genomic_DNA"/>
</dbReference>
<proteinExistence type="predicted"/>
<organism evidence="1 2">
    <name type="scientific">Streptomyces doudnae</name>
    <dbReference type="NCBI Taxonomy" id="3075536"/>
    <lineage>
        <taxon>Bacteria</taxon>
        <taxon>Bacillati</taxon>
        <taxon>Actinomycetota</taxon>
        <taxon>Actinomycetes</taxon>
        <taxon>Kitasatosporales</taxon>
        <taxon>Streptomycetaceae</taxon>
        <taxon>Streptomyces</taxon>
    </lineage>
</organism>
<dbReference type="Proteomes" id="UP001183535">
    <property type="component" value="Unassembled WGS sequence"/>
</dbReference>